<evidence type="ECO:0000313" key="2">
    <source>
        <dbReference type="EMBL" id="QDT07502.1"/>
    </source>
</evidence>
<accession>A0A517NK35</accession>
<dbReference type="Pfam" id="PF14452">
    <property type="entry name" value="Multi_ubiq"/>
    <property type="match status" value="1"/>
</dbReference>
<protein>
    <recommendedName>
        <fullName evidence="1">Multi-ubiquitin domain-containing protein</fullName>
    </recommendedName>
</protein>
<dbReference type="InterPro" id="IPR027802">
    <property type="entry name" value="Multi-ubiquitin_dom"/>
</dbReference>
<name>A0A517NK35_9BACT</name>
<evidence type="ECO:0000313" key="3">
    <source>
        <dbReference type="Proteomes" id="UP000318538"/>
    </source>
</evidence>
<keyword evidence="3" id="KW-1185">Reference proteome</keyword>
<sequence length="109" mass="12436">MATVPEHVDLPDELEDLEVCCSQGRAARCVRRYRIRIDRDPHVVHVTKMTGQQLLELAGICDLAKWKVFQKLCGQLVEVAHDEWVDFTAKGVEKFKTLPCDQTEGEVSR</sequence>
<gene>
    <name evidence="2" type="ORF">K227x_59290</name>
</gene>
<dbReference type="KEGG" id="rlc:K227x_59290"/>
<feature type="domain" description="Multi-ubiquitin" evidence="1">
    <location>
        <begin position="33"/>
        <end position="98"/>
    </location>
</feature>
<dbReference type="AlphaFoldDB" id="A0A517NK35"/>
<organism evidence="2 3">
    <name type="scientific">Rubripirellula lacrimiformis</name>
    <dbReference type="NCBI Taxonomy" id="1930273"/>
    <lineage>
        <taxon>Bacteria</taxon>
        <taxon>Pseudomonadati</taxon>
        <taxon>Planctomycetota</taxon>
        <taxon>Planctomycetia</taxon>
        <taxon>Pirellulales</taxon>
        <taxon>Pirellulaceae</taxon>
        <taxon>Rubripirellula</taxon>
    </lineage>
</organism>
<reference evidence="2 3" key="1">
    <citation type="submission" date="2019-02" db="EMBL/GenBank/DDBJ databases">
        <title>Deep-cultivation of Planctomycetes and their phenomic and genomic characterization uncovers novel biology.</title>
        <authorList>
            <person name="Wiegand S."/>
            <person name="Jogler M."/>
            <person name="Boedeker C."/>
            <person name="Pinto D."/>
            <person name="Vollmers J."/>
            <person name="Rivas-Marin E."/>
            <person name="Kohn T."/>
            <person name="Peeters S.H."/>
            <person name="Heuer A."/>
            <person name="Rast P."/>
            <person name="Oberbeckmann S."/>
            <person name="Bunk B."/>
            <person name="Jeske O."/>
            <person name="Meyerdierks A."/>
            <person name="Storesund J.E."/>
            <person name="Kallscheuer N."/>
            <person name="Luecker S."/>
            <person name="Lage O.M."/>
            <person name="Pohl T."/>
            <person name="Merkel B.J."/>
            <person name="Hornburger P."/>
            <person name="Mueller R.-W."/>
            <person name="Bruemmer F."/>
            <person name="Labrenz M."/>
            <person name="Spormann A.M."/>
            <person name="Op den Camp H."/>
            <person name="Overmann J."/>
            <person name="Amann R."/>
            <person name="Jetten M.S.M."/>
            <person name="Mascher T."/>
            <person name="Medema M.H."/>
            <person name="Devos D.P."/>
            <person name="Kaster A.-K."/>
            <person name="Ovreas L."/>
            <person name="Rohde M."/>
            <person name="Galperin M.Y."/>
            <person name="Jogler C."/>
        </authorList>
    </citation>
    <scope>NUCLEOTIDE SEQUENCE [LARGE SCALE GENOMIC DNA]</scope>
    <source>
        <strain evidence="2 3">K22_7</strain>
    </source>
</reference>
<evidence type="ECO:0000259" key="1">
    <source>
        <dbReference type="Pfam" id="PF14452"/>
    </source>
</evidence>
<dbReference type="Proteomes" id="UP000318538">
    <property type="component" value="Chromosome"/>
</dbReference>
<proteinExistence type="predicted"/>
<dbReference type="EMBL" id="CP036525">
    <property type="protein sequence ID" value="QDT07502.1"/>
    <property type="molecule type" value="Genomic_DNA"/>
</dbReference>